<dbReference type="Proteomes" id="UP000243498">
    <property type="component" value="Unassembled WGS sequence"/>
</dbReference>
<gene>
    <name evidence="3" type="ORF">NOR_07749</name>
</gene>
<dbReference type="EMBL" id="AZHC01000038">
    <property type="protein sequence ID" value="OAA35941.1"/>
    <property type="molecule type" value="Genomic_DNA"/>
</dbReference>
<protein>
    <submittedName>
        <fullName evidence="3">FMI2 protein</fullName>
    </submittedName>
</protein>
<dbReference type="GO" id="GO:0070372">
    <property type="term" value="P:regulation of ERK1 and ERK2 cascade"/>
    <property type="evidence" value="ECO:0007669"/>
    <property type="project" value="TreeGrafter"/>
</dbReference>
<dbReference type="PANTHER" id="PTHR46588">
    <property type="entry name" value="SERINE/THREONINE/TYROSINE-INTERACTING PROTEIN"/>
    <property type="match status" value="1"/>
</dbReference>
<dbReference type="AlphaFoldDB" id="A0A166XLH7"/>
<dbReference type="GO" id="GO:0005654">
    <property type="term" value="C:nucleoplasm"/>
    <property type="evidence" value="ECO:0007669"/>
    <property type="project" value="TreeGrafter"/>
</dbReference>
<dbReference type="InterPro" id="IPR020422">
    <property type="entry name" value="TYR_PHOSPHATASE_DUAL_dom"/>
</dbReference>
<dbReference type="SUPFAM" id="SSF52799">
    <property type="entry name" value="(Phosphotyrosine protein) phosphatases II"/>
    <property type="match status" value="1"/>
</dbReference>
<dbReference type="InterPro" id="IPR052449">
    <property type="entry name" value="STYX-Interacting_Phosphatase"/>
</dbReference>
<keyword evidence="4" id="KW-1185">Reference proteome</keyword>
<evidence type="ECO:0000313" key="4">
    <source>
        <dbReference type="Proteomes" id="UP000243498"/>
    </source>
</evidence>
<comment type="caution">
    <text evidence="3">The sequence shown here is derived from an EMBL/GenBank/DDBJ whole genome shotgun (WGS) entry which is preliminary data.</text>
</comment>
<evidence type="ECO:0000313" key="3">
    <source>
        <dbReference type="EMBL" id="OAA35941.1"/>
    </source>
</evidence>
<dbReference type="GO" id="GO:0005737">
    <property type="term" value="C:cytoplasm"/>
    <property type="evidence" value="ECO:0007669"/>
    <property type="project" value="TreeGrafter"/>
</dbReference>
<dbReference type="OMA" id="IAYIMVM"/>
<dbReference type="GO" id="GO:1990444">
    <property type="term" value="F:F-box domain binding"/>
    <property type="evidence" value="ECO:0007669"/>
    <property type="project" value="TreeGrafter"/>
</dbReference>
<dbReference type="Gene3D" id="3.90.190.10">
    <property type="entry name" value="Protein tyrosine phosphatase superfamily"/>
    <property type="match status" value="1"/>
</dbReference>
<evidence type="ECO:0000259" key="2">
    <source>
        <dbReference type="SMART" id="SM00195"/>
    </source>
</evidence>
<dbReference type="PANTHER" id="PTHR46588:SF1">
    <property type="entry name" value="SERINE_THREONINE_TYROSINE-INTERACTING PROTEIN"/>
    <property type="match status" value="1"/>
</dbReference>
<proteinExistence type="predicted"/>
<feature type="compositionally biased region" description="Basic and acidic residues" evidence="1">
    <location>
        <begin position="285"/>
        <end position="294"/>
    </location>
</feature>
<sequence length="346" mass="38983">MSPAASSRERLNTSISANTIRSAPYSYQAPSPPFIHIPVPQRHTTPEAVGEPQPSYKNIESDQLSSQDVQIITRSTIQVDLDHGANWTYKNRRQAQTILDFLYLGPTSVILDHDFLMREGITMMLVVRPVQVAQLRARSVESASSMLKIPAFFMHVDSTQDLIRGFADAIRRINHHLLDMYRSHAVLRNDDERVAVSPVDFRPGKVLVTCESGNDRSAAIVAAYVMSVFGTSMVKTLHFMWTRRFSCAFDEETKRILQSWEDILLARSAVAQHTQRQSELNRLPGESEPRHDRASNMTPASKRRLDEMMATTTIGCHDTEMAPVADLDRFIDRAPFVPFADALDGD</sequence>
<dbReference type="GO" id="GO:0062026">
    <property type="term" value="P:negative regulation of SCF-dependent proteasomal ubiquitin-dependent catabolic process"/>
    <property type="evidence" value="ECO:0007669"/>
    <property type="project" value="TreeGrafter"/>
</dbReference>
<organism evidence="3 4">
    <name type="scientific">Metarhizium rileyi (strain RCEF 4871)</name>
    <name type="common">Nomuraea rileyi</name>
    <dbReference type="NCBI Taxonomy" id="1649241"/>
    <lineage>
        <taxon>Eukaryota</taxon>
        <taxon>Fungi</taxon>
        <taxon>Dikarya</taxon>
        <taxon>Ascomycota</taxon>
        <taxon>Pezizomycotina</taxon>
        <taxon>Sordariomycetes</taxon>
        <taxon>Hypocreomycetidae</taxon>
        <taxon>Hypocreales</taxon>
        <taxon>Clavicipitaceae</taxon>
        <taxon>Metarhizium</taxon>
    </lineage>
</organism>
<name>A0A166XLH7_METRR</name>
<dbReference type="CDD" id="cd14498">
    <property type="entry name" value="DSP"/>
    <property type="match status" value="1"/>
</dbReference>
<dbReference type="OrthoDB" id="10252009at2759"/>
<dbReference type="STRING" id="1081105.A0A166XLH7"/>
<reference evidence="3 4" key="1">
    <citation type="journal article" date="2016" name="Genome Biol. Evol.">
        <title>Divergent and convergent evolution of fungal pathogenicity.</title>
        <authorList>
            <person name="Shang Y."/>
            <person name="Xiao G."/>
            <person name="Zheng P."/>
            <person name="Cen K."/>
            <person name="Zhan S."/>
            <person name="Wang C."/>
        </authorList>
    </citation>
    <scope>NUCLEOTIDE SEQUENCE [LARGE SCALE GENOMIC DNA]</scope>
    <source>
        <strain evidence="3 4">RCEF 4871</strain>
    </source>
</reference>
<accession>A0A166XLH7</accession>
<feature type="region of interest" description="Disordered" evidence="1">
    <location>
        <begin position="275"/>
        <end position="305"/>
    </location>
</feature>
<dbReference type="InterPro" id="IPR029021">
    <property type="entry name" value="Prot-tyrosine_phosphatase-like"/>
</dbReference>
<feature type="domain" description="Tyrosine-protein phosphatase" evidence="2">
    <location>
        <begin position="94"/>
        <end position="263"/>
    </location>
</feature>
<dbReference type="SMART" id="SM00195">
    <property type="entry name" value="DSPc"/>
    <property type="match status" value="1"/>
</dbReference>
<evidence type="ECO:0000256" key="1">
    <source>
        <dbReference type="SAM" id="MobiDB-lite"/>
    </source>
</evidence>